<name>A0A0F9MHG9_9ZZZZ</name>
<evidence type="ECO:0000313" key="1">
    <source>
        <dbReference type="EMBL" id="KKN05284.1"/>
    </source>
</evidence>
<reference evidence="1" key="1">
    <citation type="journal article" date="2015" name="Nature">
        <title>Complex archaea that bridge the gap between prokaryotes and eukaryotes.</title>
        <authorList>
            <person name="Spang A."/>
            <person name="Saw J.H."/>
            <person name="Jorgensen S.L."/>
            <person name="Zaremba-Niedzwiedzka K."/>
            <person name="Martijn J."/>
            <person name="Lind A.E."/>
            <person name="van Eijk R."/>
            <person name="Schleper C."/>
            <person name="Guy L."/>
            <person name="Ettema T.J."/>
        </authorList>
    </citation>
    <scope>NUCLEOTIDE SEQUENCE</scope>
</reference>
<gene>
    <name evidence="1" type="ORF">LCGC14_1088980</name>
</gene>
<proteinExistence type="predicted"/>
<dbReference type="AlphaFoldDB" id="A0A0F9MHG9"/>
<comment type="caution">
    <text evidence="1">The sequence shown here is derived from an EMBL/GenBank/DDBJ whole genome shotgun (WGS) entry which is preliminary data.</text>
</comment>
<protein>
    <submittedName>
        <fullName evidence="1">Uncharacterized protein</fullName>
    </submittedName>
</protein>
<sequence length="86" mass="9649">MTGGFVRLGWPRRLKRVLMPMYAELPASSCCWPRASVIGWSRAHSRQESRCAVVRLCQACDTDVKRALAFRASVVVDVMGIARVRV</sequence>
<organism evidence="1">
    <name type="scientific">marine sediment metagenome</name>
    <dbReference type="NCBI Taxonomy" id="412755"/>
    <lineage>
        <taxon>unclassified sequences</taxon>
        <taxon>metagenomes</taxon>
        <taxon>ecological metagenomes</taxon>
    </lineage>
</organism>
<dbReference type="EMBL" id="LAZR01004823">
    <property type="protein sequence ID" value="KKN05284.1"/>
    <property type="molecule type" value="Genomic_DNA"/>
</dbReference>
<accession>A0A0F9MHG9</accession>